<organism evidence="1 2">
    <name type="scientific">Glossina austeni</name>
    <name type="common">Savannah tsetse fly</name>
    <dbReference type="NCBI Taxonomy" id="7395"/>
    <lineage>
        <taxon>Eukaryota</taxon>
        <taxon>Metazoa</taxon>
        <taxon>Ecdysozoa</taxon>
        <taxon>Arthropoda</taxon>
        <taxon>Hexapoda</taxon>
        <taxon>Insecta</taxon>
        <taxon>Pterygota</taxon>
        <taxon>Neoptera</taxon>
        <taxon>Endopterygota</taxon>
        <taxon>Diptera</taxon>
        <taxon>Brachycera</taxon>
        <taxon>Muscomorpha</taxon>
        <taxon>Hippoboscoidea</taxon>
        <taxon>Glossinidae</taxon>
        <taxon>Glossina</taxon>
    </lineage>
</organism>
<proteinExistence type="predicted"/>
<reference evidence="1" key="1">
    <citation type="submission" date="2020-05" db="UniProtKB">
        <authorList>
            <consortium name="EnsemblMetazoa"/>
        </authorList>
    </citation>
    <scope>IDENTIFICATION</scope>
    <source>
        <strain evidence="1">TTRI</strain>
    </source>
</reference>
<evidence type="ECO:0000313" key="1">
    <source>
        <dbReference type="EnsemblMetazoa" id="GAUT024047-PA"/>
    </source>
</evidence>
<evidence type="ECO:0000313" key="2">
    <source>
        <dbReference type="Proteomes" id="UP000078200"/>
    </source>
</evidence>
<dbReference type="Proteomes" id="UP000078200">
    <property type="component" value="Unassembled WGS sequence"/>
</dbReference>
<dbReference type="VEuPathDB" id="VectorBase:GAUT024047"/>
<dbReference type="EnsemblMetazoa" id="GAUT024047-RA">
    <property type="protein sequence ID" value="GAUT024047-PA"/>
    <property type="gene ID" value="GAUT024047"/>
</dbReference>
<protein>
    <submittedName>
        <fullName evidence="1">Uncharacterized protein</fullName>
    </submittedName>
</protein>
<dbReference type="AlphaFoldDB" id="A0A1A9V306"/>
<keyword evidence="2" id="KW-1185">Reference proteome</keyword>
<sequence>MVQFTNVTASFSLVHICEYNHDHHHQKKSSQCCALQTVKQTQYSLVNVMPRFASTRNERKVNLESIEDINLKLLAIINRGPDEVHCKCRRGSSKNTPALTKQDPEEVRKENFVQILYKCTGGSL</sequence>
<name>A0A1A9V306_GLOAU</name>
<accession>A0A1A9V306</accession>